<evidence type="ECO:0000313" key="3">
    <source>
        <dbReference type="Proteomes" id="UP000509597"/>
    </source>
</evidence>
<organism evidence="2 3">
    <name type="scientific">Chitinibacter bivalviorum</name>
    <dbReference type="NCBI Taxonomy" id="2739434"/>
    <lineage>
        <taxon>Bacteria</taxon>
        <taxon>Pseudomonadati</taxon>
        <taxon>Pseudomonadota</taxon>
        <taxon>Betaproteobacteria</taxon>
        <taxon>Neisseriales</taxon>
        <taxon>Chitinibacteraceae</taxon>
        <taxon>Chitinibacter</taxon>
    </lineage>
</organism>
<accession>A0A7H9BML7</accession>
<dbReference type="AlphaFoldDB" id="A0A7H9BML7"/>
<keyword evidence="1" id="KW-0732">Signal</keyword>
<feature type="chain" id="PRO_5028802385" evidence="1">
    <location>
        <begin position="25"/>
        <end position="155"/>
    </location>
</feature>
<dbReference type="KEGG" id="chiz:HQ393_16290"/>
<feature type="signal peptide" evidence="1">
    <location>
        <begin position="1"/>
        <end position="24"/>
    </location>
</feature>
<dbReference type="Proteomes" id="UP000509597">
    <property type="component" value="Chromosome"/>
</dbReference>
<keyword evidence="3" id="KW-1185">Reference proteome</keyword>
<dbReference type="EMBL" id="CP058627">
    <property type="protein sequence ID" value="QLG89682.1"/>
    <property type="molecule type" value="Genomic_DNA"/>
</dbReference>
<evidence type="ECO:0000313" key="2">
    <source>
        <dbReference type="EMBL" id="QLG89682.1"/>
    </source>
</evidence>
<dbReference type="NCBIfam" id="NF033672">
    <property type="entry name" value="mbn_chaper_assoc"/>
    <property type="match status" value="1"/>
</dbReference>
<reference evidence="2 3" key="1">
    <citation type="submission" date="2020-07" db="EMBL/GenBank/DDBJ databases">
        <title>Complete genome sequence of Chitinibacter sp. 2T18.</title>
        <authorList>
            <person name="Bae J.-W."/>
            <person name="Choi J.-W."/>
        </authorList>
    </citation>
    <scope>NUCLEOTIDE SEQUENCE [LARGE SCALE GENOMIC DNA]</scope>
    <source>
        <strain evidence="2 3">2T18</strain>
    </source>
</reference>
<sequence>MKTWMRIFSSAILTTGLLCSAAWADDNSEITASMKAVWDKPDHPLVVKPVVVADQYAIAGWLQDNRGGRALLQKGHHGWQTQLCAGKITAELLQQAGVPSTTAKQLLAKLPVAEQALSEAEVGRLSSFSGIVKMDQAGHHEHAHAASTASAAHHH</sequence>
<dbReference type="RefSeq" id="WP_179356633.1">
    <property type="nucleotide sequence ID" value="NZ_CP058627.1"/>
</dbReference>
<evidence type="ECO:0000256" key="1">
    <source>
        <dbReference type="SAM" id="SignalP"/>
    </source>
</evidence>
<name>A0A7H9BML7_9NEIS</name>
<gene>
    <name evidence="2" type="ORF">HQ393_16290</name>
</gene>
<protein>
    <submittedName>
        <fullName evidence="2">Copper uptake system-associated protein</fullName>
    </submittedName>
</protein>
<proteinExistence type="predicted"/>